<evidence type="ECO:0000313" key="2">
    <source>
        <dbReference type="EMBL" id="MDQ0158197.1"/>
    </source>
</evidence>
<reference evidence="2 3" key="1">
    <citation type="submission" date="2023-07" db="EMBL/GenBank/DDBJ databases">
        <title>Genomic Encyclopedia of Type Strains, Phase IV (KMG-IV): sequencing the most valuable type-strain genomes for metagenomic binning, comparative biology and taxonomic classification.</title>
        <authorList>
            <person name="Goeker M."/>
        </authorList>
    </citation>
    <scope>NUCLEOTIDE SEQUENCE [LARGE SCALE GENOMIC DNA]</scope>
    <source>
        <strain evidence="2 3">DSM 16460</strain>
    </source>
</reference>
<feature type="transmembrane region" description="Helical" evidence="1">
    <location>
        <begin position="90"/>
        <end position="107"/>
    </location>
</feature>
<evidence type="ECO:0000256" key="1">
    <source>
        <dbReference type="SAM" id="Phobius"/>
    </source>
</evidence>
<accession>A0ABT9VB54</accession>
<evidence type="ECO:0000313" key="3">
    <source>
        <dbReference type="Proteomes" id="UP001224359"/>
    </source>
</evidence>
<name>A0ABT9VB54_9BACI</name>
<keyword evidence="1" id="KW-0812">Transmembrane</keyword>
<dbReference type="RefSeq" id="WP_306973718.1">
    <property type="nucleotide sequence ID" value="NZ_JAUSTQ010000001.1"/>
</dbReference>
<keyword evidence="1" id="KW-1133">Transmembrane helix</keyword>
<feature type="transmembrane region" description="Helical" evidence="1">
    <location>
        <begin position="30"/>
        <end position="48"/>
    </location>
</feature>
<keyword evidence="1" id="KW-0472">Membrane</keyword>
<dbReference type="EMBL" id="JAUSTQ010000001">
    <property type="protein sequence ID" value="MDQ0158197.1"/>
    <property type="molecule type" value="Genomic_DNA"/>
</dbReference>
<dbReference type="Pfam" id="PF04307">
    <property type="entry name" value="YdjM"/>
    <property type="match status" value="1"/>
</dbReference>
<proteinExistence type="predicted"/>
<keyword evidence="3" id="KW-1185">Reference proteome</keyword>
<dbReference type="PANTHER" id="PTHR35531">
    <property type="entry name" value="INNER MEMBRANE PROTEIN YBCI-RELATED"/>
    <property type="match status" value="1"/>
</dbReference>
<protein>
    <submittedName>
        <fullName evidence="2">Inner membrane protein</fullName>
    </submittedName>
</protein>
<feature type="transmembrane region" description="Helical" evidence="1">
    <location>
        <begin position="138"/>
        <end position="156"/>
    </location>
</feature>
<dbReference type="Proteomes" id="UP001224359">
    <property type="component" value="Unassembled WGS sequence"/>
</dbReference>
<dbReference type="PANTHER" id="PTHR35531:SF1">
    <property type="entry name" value="INNER MEMBRANE PROTEIN YBCI-RELATED"/>
    <property type="match status" value="1"/>
</dbReference>
<sequence>MMAKGHQAMGLTWGVAAVTFERWLPLDLNGVPETLLFLTVVLIGALLPDVDSKQSKIGRYVYPIFAGVVALIVIGAIWRPDMLAIFTEQRTSFLLIGMGLILLMLTSHRTWTHSLVFVVIVGVVLTTLQTSFDISETLQYGFLIGVVSHIFGDYLTKQGVPLLYPLSQKKFKFILSFKTGSPVENVVVMGLVGLCVWMLASSVMPF</sequence>
<feature type="transmembrane region" description="Helical" evidence="1">
    <location>
        <begin position="114"/>
        <end position="132"/>
    </location>
</feature>
<feature type="transmembrane region" description="Helical" evidence="1">
    <location>
        <begin position="177"/>
        <end position="200"/>
    </location>
</feature>
<gene>
    <name evidence="2" type="ORF">J2S77_000147</name>
</gene>
<feature type="transmembrane region" description="Helical" evidence="1">
    <location>
        <begin position="60"/>
        <end position="78"/>
    </location>
</feature>
<dbReference type="InterPro" id="IPR007404">
    <property type="entry name" value="YdjM-like"/>
</dbReference>
<organism evidence="2 3">
    <name type="scientific">Alkalibacillus salilacus</name>
    <dbReference type="NCBI Taxonomy" id="284582"/>
    <lineage>
        <taxon>Bacteria</taxon>
        <taxon>Bacillati</taxon>
        <taxon>Bacillota</taxon>
        <taxon>Bacilli</taxon>
        <taxon>Bacillales</taxon>
        <taxon>Bacillaceae</taxon>
        <taxon>Alkalibacillus</taxon>
    </lineage>
</organism>
<comment type="caution">
    <text evidence="2">The sequence shown here is derived from an EMBL/GenBank/DDBJ whole genome shotgun (WGS) entry which is preliminary data.</text>
</comment>